<dbReference type="STRING" id="391037.Sare_3030"/>
<feature type="region of interest" description="Disordered" evidence="1">
    <location>
        <begin position="1"/>
        <end position="69"/>
    </location>
</feature>
<sequence length="129" mass="13461">MVGGCEGVGRWELAGPQGPVRWLPARRLPGQARRSATEGTGPGRRGRASFLVDDLRQPVELDGRSTSDSTGVAALAGATTSVHSGRGATIHAATATIERGSTTRVDLEAGLPSTQVVKDEELSDAAWRE</sequence>
<accession>A8M7H9</accession>
<feature type="compositionally biased region" description="Basic and acidic residues" evidence="1">
    <location>
        <begin position="53"/>
        <end position="65"/>
    </location>
</feature>
<evidence type="ECO:0000256" key="1">
    <source>
        <dbReference type="SAM" id="MobiDB-lite"/>
    </source>
</evidence>
<evidence type="ECO:0000313" key="2">
    <source>
        <dbReference type="EMBL" id="ABV98852.1"/>
    </source>
</evidence>
<protein>
    <submittedName>
        <fullName evidence="2">Uncharacterized protein</fullName>
    </submittedName>
</protein>
<dbReference type="HOGENOM" id="CLU_1947274_0_0_11"/>
<dbReference type="KEGG" id="saq:Sare_3030"/>
<gene>
    <name evidence="2" type="ordered locus">Sare_3030</name>
</gene>
<reference evidence="2" key="1">
    <citation type="submission" date="2007-10" db="EMBL/GenBank/DDBJ databases">
        <title>Complete sequence of Salinispora arenicola CNS-205.</title>
        <authorList>
            <consortium name="US DOE Joint Genome Institute"/>
            <person name="Copeland A."/>
            <person name="Lucas S."/>
            <person name="Lapidus A."/>
            <person name="Barry K."/>
            <person name="Glavina del Rio T."/>
            <person name="Dalin E."/>
            <person name="Tice H."/>
            <person name="Pitluck S."/>
            <person name="Foster B."/>
            <person name="Schmutz J."/>
            <person name="Larimer F."/>
            <person name="Land M."/>
            <person name="Hauser L."/>
            <person name="Kyrpides N."/>
            <person name="Ivanova N."/>
            <person name="Jensen P.R."/>
            <person name="Moore B.S."/>
            <person name="Penn K."/>
            <person name="Jenkins C."/>
            <person name="Udwary D."/>
            <person name="Xiang L."/>
            <person name="Gontang E."/>
            <person name="Richardson P."/>
        </authorList>
    </citation>
    <scope>NUCLEOTIDE SEQUENCE [LARGE SCALE GENOMIC DNA]</scope>
    <source>
        <strain evidence="2">CNS-205</strain>
    </source>
</reference>
<name>A8M7H9_SALAI</name>
<proteinExistence type="predicted"/>
<dbReference type="AlphaFoldDB" id="A8M7H9"/>
<dbReference type="EMBL" id="CP000850">
    <property type="protein sequence ID" value="ABV98852.1"/>
    <property type="molecule type" value="Genomic_DNA"/>
</dbReference>
<organism evidence="2">
    <name type="scientific">Salinispora arenicola (strain CNS-205)</name>
    <dbReference type="NCBI Taxonomy" id="391037"/>
    <lineage>
        <taxon>Bacteria</taxon>
        <taxon>Bacillati</taxon>
        <taxon>Actinomycetota</taxon>
        <taxon>Actinomycetes</taxon>
        <taxon>Micromonosporales</taxon>
        <taxon>Micromonosporaceae</taxon>
        <taxon>Salinispora</taxon>
    </lineage>
</organism>